<dbReference type="Proteomes" id="UP000306441">
    <property type="component" value="Unassembled WGS sequence"/>
</dbReference>
<sequence>MAVMAGARRSGGSYFRPHPKSRQAFLDECVLIWCEVDADKSPSSDDPDFLAALKAQMRASVEARLGSADPDVIDYFTGVEFAAFQSWRTARYFADQLDEMAKPRPGKGNRRREVPAHLPLRQSRAIIAFVAAEFKARNPTASKNAIYAQTAEYLADGLSRADAGGKMTIKNVRDACESHGIFDDVETMMARDQRETKRVRAKGLPHAWDCGFYDWIIVGRRVATLRGYEDEHMAPALYENLIARPTRSFERLYIQARAGKRFAGLLGADLARAIDAAIGLRAWVLKDMDALTPGVARSRTKTANAAG</sequence>
<reference evidence="1 2" key="1">
    <citation type="submission" date="2019-04" db="EMBL/GenBank/DDBJ databases">
        <title>Mesorhizobium composti sp. nov., isolated from compost.</title>
        <authorList>
            <person name="Lin S.-Y."/>
            <person name="Hameed A."/>
            <person name="Hsieh Y.-T."/>
            <person name="Young C.-C."/>
        </authorList>
    </citation>
    <scope>NUCLEOTIDE SEQUENCE [LARGE SCALE GENOMIC DNA]</scope>
    <source>
        <strain evidence="1 2">CC-YTH430</strain>
    </source>
</reference>
<evidence type="ECO:0000313" key="2">
    <source>
        <dbReference type="Proteomes" id="UP000306441"/>
    </source>
</evidence>
<keyword evidence="2" id="KW-1185">Reference proteome</keyword>
<proteinExistence type="predicted"/>
<name>A0ABY2QF82_9HYPH</name>
<protein>
    <submittedName>
        <fullName evidence="1">Uncharacterized protein</fullName>
    </submittedName>
</protein>
<organism evidence="1 2">
    <name type="scientific">Ollibium composti</name>
    <dbReference type="NCBI Taxonomy" id="2675109"/>
    <lineage>
        <taxon>Bacteria</taxon>
        <taxon>Pseudomonadati</taxon>
        <taxon>Pseudomonadota</taxon>
        <taxon>Alphaproteobacteria</taxon>
        <taxon>Hyphomicrobiales</taxon>
        <taxon>Phyllobacteriaceae</taxon>
        <taxon>Ollibium</taxon>
    </lineage>
</organism>
<evidence type="ECO:0000313" key="1">
    <source>
        <dbReference type="EMBL" id="THF59856.1"/>
    </source>
</evidence>
<accession>A0ABY2QF82</accession>
<gene>
    <name evidence="1" type="ORF">E6C48_02060</name>
</gene>
<comment type="caution">
    <text evidence="1">The sequence shown here is derived from an EMBL/GenBank/DDBJ whole genome shotgun (WGS) entry which is preliminary data.</text>
</comment>
<dbReference type="RefSeq" id="WP_136353462.1">
    <property type="nucleotide sequence ID" value="NZ_SSNY01000001.1"/>
</dbReference>
<dbReference type="EMBL" id="SSNY01000001">
    <property type="protein sequence ID" value="THF59856.1"/>
    <property type="molecule type" value="Genomic_DNA"/>
</dbReference>